<dbReference type="InterPro" id="IPR005467">
    <property type="entry name" value="His_kinase_dom"/>
</dbReference>
<feature type="transmembrane region" description="Helical" evidence="7">
    <location>
        <begin position="100"/>
        <end position="124"/>
    </location>
</feature>
<gene>
    <name evidence="9" type="ordered locus">HAH_5014</name>
</gene>
<dbReference type="Gene3D" id="3.30.565.10">
    <property type="entry name" value="Histidine kinase-like ATPase, C-terminal domain"/>
    <property type="match status" value="1"/>
</dbReference>
<dbReference type="Gene3D" id="3.30.450.20">
    <property type="entry name" value="PAS domain"/>
    <property type="match status" value="1"/>
</dbReference>
<dbReference type="EMBL" id="CP002923">
    <property type="protein sequence ID" value="AEM59148.1"/>
    <property type="molecule type" value="Genomic_DNA"/>
</dbReference>
<dbReference type="Proteomes" id="UP000005629">
    <property type="component" value="Plasmid pHH400"/>
</dbReference>
<feature type="transmembrane region" description="Helical" evidence="7">
    <location>
        <begin position="69"/>
        <end position="88"/>
    </location>
</feature>
<feature type="transmembrane region" description="Helical" evidence="7">
    <location>
        <begin position="6"/>
        <end position="26"/>
    </location>
</feature>
<evidence type="ECO:0000256" key="6">
    <source>
        <dbReference type="ARBA" id="ARBA00022840"/>
    </source>
</evidence>
<dbReference type="PRINTS" id="PR00344">
    <property type="entry name" value="BCTRLSENSOR"/>
</dbReference>
<keyword evidence="3" id="KW-0808">Transferase</keyword>
<organism evidence="9 10">
    <name type="scientific">Haloarcula hispanica (strain ATCC 33960 / DSM 4426 / JCM 8911 / NBRC 102182 / NCIMB 2187 / VKM B-1755)</name>
    <dbReference type="NCBI Taxonomy" id="634497"/>
    <lineage>
        <taxon>Archaea</taxon>
        <taxon>Methanobacteriati</taxon>
        <taxon>Methanobacteriota</taxon>
        <taxon>Stenosarchaea group</taxon>
        <taxon>Halobacteria</taxon>
        <taxon>Halobacteriales</taxon>
        <taxon>Haloarculaceae</taxon>
        <taxon>Haloarcula</taxon>
    </lineage>
</organism>
<feature type="transmembrane region" description="Helical" evidence="7">
    <location>
        <begin position="211"/>
        <end position="229"/>
    </location>
</feature>
<keyword evidence="7" id="KW-0472">Membrane</keyword>
<evidence type="ECO:0000256" key="4">
    <source>
        <dbReference type="ARBA" id="ARBA00022741"/>
    </source>
</evidence>
<dbReference type="EC" id="2.7.13.3" evidence="2"/>
<dbReference type="PANTHER" id="PTHR44936">
    <property type="entry name" value="SENSOR PROTEIN CREC"/>
    <property type="match status" value="1"/>
</dbReference>
<keyword evidence="9" id="KW-0614">Plasmid</keyword>
<keyword evidence="4" id="KW-0547">Nucleotide-binding</keyword>
<evidence type="ECO:0000256" key="5">
    <source>
        <dbReference type="ARBA" id="ARBA00022777"/>
    </source>
</evidence>
<reference evidence="9 10" key="1">
    <citation type="journal article" date="2011" name="J. Bacteriol.">
        <title>Complete genome sequence of Haloarcula hispanica, a model haloarchaeon for studying genetics, metabolism, and virus-host interaction.</title>
        <authorList>
            <person name="Liu H."/>
            <person name="Wu Z."/>
            <person name="Li M."/>
            <person name="Zhang F."/>
            <person name="Zheng H."/>
            <person name="Han J."/>
            <person name="Liu J."/>
            <person name="Zhou J."/>
            <person name="Wang S."/>
            <person name="Xiang H."/>
        </authorList>
    </citation>
    <scope>NUCLEOTIDE SEQUENCE [LARGE SCALE GENOMIC DNA]</scope>
    <source>
        <strain evidence="10">ATCC 33960 / DSM 4426 / JCM 8911 / NBRC 102182 / NCIMB 2187 / VKM B-1755</strain>
        <plasmid evidence="9 10">pHH400</plasmid>
    </source>
</reference>
<dbReference type="InterPro" id="IPR036890">
    <property type="entry name" value="HATPase_C_sf"/>
</dbReference>
<geneLocation type="plasmid" evidence="9 10">
    <name>pHH400</name>
</geneLocation>
<keyword evidence="7" id="KW-0812">Transmembrane</keyword>
<evidence type="ECO:0000256" key="1">
    <source>
        <dbReference type="ARBA" id="ARBA00000085"/>
    </source>
</evidence>
<accession>G0HZS7</accession>
<dbReference type="SMART" id="SM00387">
    <property type="entry name" value="HATPase_c"/>
    <property type="match status" value="1"/>
</dbReference>
<dbReference type="Pfam" id="PF16927">
    <property type="entry name" value="HisKA_7TM"/>
    <property type="match status" value="1"/>
</dbReference>
<dbReference type="HOGENOM" id="CLU_000445_114_58_2"/>
<evidence type="ECO:0000256" key="2">
    <source>
        <dbReference type="ARBA" id="ARBA00012438"/>
    </source>
</evidence>
<keyword evidence="7" id="KW-1133">Transmembrane helix</keyword>
<evidence type="ECO:0000313" key="10">
    <source>
        <dbReference type="Proteomes" id="UP000005629"/>
    </source>
</evidence>
<dbReference type="InterPro" id="IPR004358">
    <property type="entry name" value="Sig_transdc_His_kin-like_C"/>
</dbReference>
<proteinExistence type="predicted"/>
<feature type="transmembrane region" description="Helical" evidence="7">
    <location>
        <begin position="38"/>
        <end position="57"/>
    </location>
</feature>
<feature type="domain" description="Histidine kinase" evidence="8">
    <location>
        <begin position="354"/>
        <end position="555"/>
    </location>
</feature>
<dbReference type="SUPFAM" id="SSF55785">
    <property type="entry name" value="PYP-like sensor domain (PAS domain)"/>
    <property type="match status" value="1"/>
</dbReference>
<evidence type="ECO:0000259" key="8">
    <source>
        <dbReference type="PROSITE" id="PS50109"/>
    </source>
</evidence>
<dbReference type="GO" id="GO:0004673">
    <property type="term" value="F:protein histidine kinase activity"/>
    <property type="evidence" value="ECO:0007669"/>
    <property type="project" value="UniProtKB-EC"/>
</dbReference>
<name>G0HZS7_HALHT</name>
<dbReference type="AlphaFoldDB" id="G0HZS7"/>
<dbReference type="InterPro" id="IPR050980">
    <property type="entry name" value="2C_sensor_his_kinase"/>
</dbReference>
<dbReference type="SUPFAM" id="SSF55874">
    <property type="entry name" value="ATPase domain of HSP90 chaperone/DNA topoisomerase II/histidine kinase"/>
    <property type="match status" value="1"/>
</dbReference>
<feature type="transmembrane region" description="Helical" evidence="7">
    <location>
        <begin position="144"/>
        <end position="168"/>
    </location>
</feature>
<dbReference type="InterPro" id="IPR031621">
    <property type="entry name" value="HisKA_7TM"/>
</dbReference>
<dbReference type="GO" id="GO:0005524">
    <property type="term" value="F:ATP binding"/>
    <property type="evidence" value="ECO:0007669"/>
    <property type="project" value="UniProtKB-KW"/>
</dbReference>
<evidence type="ECO:0000256" key="3">
    <source>
        <dbReference type="ARBA" id="ARBA00022679"/>
    </source>
</evidence>
<evidence type="ECO:0000256" key="7">
    <source>
        <dbReference type="SAM" id="Phobius"/>
    </source>
</evidence>
<keyword evidence="6" id="KW-0067">ATP-binding</keyword>
<dbReference type="eggNOG" id="arCOG02327">
    <property type="taxonomic scope" value="Archaea"/>
</dbReference>
<dbReference type="Pfam" id="PF02518">
    <property type="entry name" value="HATPase_c"/>
    <property type="match status" value="1"/>
</dbReference>
<feature type="transmembrane region" description="Helical" evidence="7">
    <location>
        <begin position="180"/>
        <end position="199"/>
    </location>
</feature>
<dbReference type="InterPro" id="IPR003594">
    <property type="entry name" value="HATPase_dom"/>
</dbReference>
<comment type="catalytic activity">
    <reaction evidence="1">
        <text>ATP + protein L-histidine = ADP + protein N-phospho-L-histidine.</text>
        <dbReference type="EC" id="2.7.13.3"/>
    </reaction>
</comment>
<protein>
    <recommendedName>
        <fullName evidence="2">histidine kinase</fullName>
        <ecNumber evidence="2">2.7.13.3</ecNumber>
    </recommendedName>
</protein>
<evidence type="ECO:0000313" key="9">
    <source>
        <dbReference type="EMBL" id="AEM59148.1"/>
    </source>
</evidence>
<sequence>MFSLTLMKMVLVATIAVGVTGGLLAWKERPEPGADPLILLLAGQCWWSATLIFRIDAATLSSKVFWVDVSWIGVAIIPIAWLLFSLEYAGYTEYTARKHILLYSIVPAITVFLGLTSHSHQLLYTNSVIIQEHGIATLNRTPGVWFWIIAGYTYLLGLLGALPLLKLVTSQVDPFRGQSLALLLGLLAPWVTNVLFLMGSLPSAGVDPTPIAFAVSGLAYLGALTRFQLFGANPTPIRHARNSLFQQMQQGALVLDTHDHIVDMNDQATTALQTRPNEALGRPLEQISPDLSALGSATQAGQTIYRPNGVSQSYDVSESLVTDIHDRTIGRVITLHDVSNLLRDQQRLEVLHRVFRHNIRTNVQVILGNAAYLATHNSESKAATLQEHAVEINELGEKVRSVIDIFEQSREERDTLSLNSILDECLDSTSEAYPEVTFEYASGQADFAVDCLFDVVCLNIIQNAAQHNTSPDPVVSIEVERDGEYVQVTVQDNGPGIDSNELALVEHGSETPLKHGSGFGLALVVWGTDIAGGTVDIESSETTGTTVILRIPILSSK</sequence>
<keyword evidence="5" id="KW-0418">Kinase</keyword>
<dbReference type="InterPro" id="IPR035965">
    <property type="entry name" value="PAS-like_dom_sf"/>
</dbReference>
<dbReference type="KEGG" id="hhi:HAH_5014"/>
<dbReference type="PROSITE" id="PS50109">
    <property type="entry name" value="HIS_KIN"/>
    <property type="match status" value="1"/>
</dbReference>
<dbReference type="PANTHER" id="PTHR44936:SF10">
    <property type="entry name" value="SENSOR PROTEIN RSTB"/>
    <property type="match status" value="1"/>
</dbReference>